<feature type="domain" description="VHS" evidence="2">
    <location>
        <begin position="17"/>
        <end position="115"/>
    </location>
</feature>
<feature type="region of interest" description="Disordered" evidence="1">
    <location>
        <begin position="541"/>
        <end position="577"/>
    </location>
</feature>
<dbReference type="GO" id="GO:0005849">
    <property type="term" value="C:mRNA cleavage factor complex"/>
    <property type="evidence" value="ECO:0007669"/>
    <property type="project" value="TreeGrafter"/>
</dbReference>
<dbReference type="InterPro" id="IPR045154">
    <property type="entry name" value="PCF11-like"/>
</dbReference>
<dbReference type="PANTHER" id="PTHR15921">
    <property type="entry name" value="PRE-MRNA CLEAVAGE COMPLEX II"/>
    <property type="match status" value="1"/>
</dbReference>
<dbReference type="Pfam" id="PF04818">
    <property type="entry name" value="CID"/>
    <property type="match status" value="1"/>
</dbReference>
<dbReference type="GO" id="GO:0005737">
    <property type="term" value="C:cytoplasm"/>
    <property type="evidence" value="ECO:0007669"/>
    <property type="project" value="TreeGrafter"/>
</dbReference>
<dbReference type="SMART" id="SM00582">
    <property type="entry name" value="RPR"/>
    <property type="match status" value="1"/>
</dbReference>
<gene>
    <name evidence="4" type="ORF">SmJEL517_g00862</name>
</gene>
<feature type="domain" description="CID" evidence="3">
    <location>
        <begin position="7"/>
        <end position="143"/>
    </location>
</feature>
<evidence type="ECO:0000259" key="2">
    <source>
        <dbReference type="PROSITE" id="PS50179"/>
    </source>
</evidence>
<dbReference type="GO" id="GO:0016192">
    <property type="term" value="P:vesicle-mediated transport"/>
    <property type="evidence" value="ECO:0007669"/>
    <property type="project" value="UniProtKB-ARBA"/>
</dbReference>
<dbReference type="Gene3D" id="1.25.40.90">
    <property type="match status" value="1"/>
</dbReference>
<dbReference type="Pfam" id="PF23228">
    <property type="entry name" value="zf_PCFS4"/>
    <property type="match status" value="1"/>
</dbReference>
<evidence type="ECO:0008006" key="6">
    <source>
        <dbReference type="Google" id="ProtNLM"/>
    </source>
</evidence>
<dbReference type="OrthoDB" id="2129491at2759"/>
<organism evidence="4 5">
    <name type="scientific">Synchytrium microbalum</name>
    <dbReference type="NCBI Taxonomy" id="1806994"/>
    <lineage>
        <taxon>Eukaryota</taxon>
        <taxon>Fungi</taxon>
        <taxon>Fungi incertae sedis</taxon>
        <taxon>Chytridiomycota</taxon>
        <taxon>Chytridiomycota incertae sedis</taxon>
        <taxon>Chytridiomycetes</taxon>
        <taxon>Synchytriales</taxon>
        <taxon>Synchytriaceae</taxon>
        <taxon>Synchytrium</taxon>
    </lineage>
</organism>
<dbReference type="InterPro" id="IPR006569">
    <property type="entry name" value="CID_dom"/>
</dbReference>
<dbReference type="GO" id="GO:0007034">
    <property type="term" value="P:vacuolar transport"/>
    <property type="evidence" value="ECO:0007669"/>
    <property type="project" value="UniProtKB-ARBA"/>
</dbReference>
<dbReference type="Proteomes" id="UP000319731">
    <property type="component" value="Unassembled WGS sequence"/>
</dbReference>
<evidence type="ECO:0000259" key="3">
    <source>
        <dbReference type="PROSITE" id="PS51391"/>
    </source>
</evidence>
<evidence type="ECO:0000313" key="5">
    <source>
        <dbReference type="Proteomes" id="UP000319731"/>
    </source>
</evidence>
<dbReference type="PANTHER" id="PTHR15921:SF3">
    <property type="entry name" value="PRE-MRNA CLEAVAGE COMPLEX 2 PROTEIN PCF11"/>
    <property type="match status" value="1"/>
</dbReference>
<dbReference type="SUPFAM" id="SSF48464">
    <property type="entry name" value="ENTH/VHS domain"/>
    <property type="match status" value="1"/>
</dbReference>
<dbReference type="GO" id="GO:0006369">
    <property type="term" value="P:termination of RNA polymerase II transcription"/>
    <property type="evidence" value="ECO:0007669"/>
    <property type="project" value="InterPro"/>
</dbReference>
<dbReference type="GO" id="GO:0031124">
    <property type="term" value="P:mRNA 3'-end processing"/>
    <property type="evidence" value="ECO:0007669"/>
    <property type="project" value="InterPro"/>
</dbReference>
<evidence type="ECO:0000313" key="4">
    <source>
        <dbReference type="EMBL" id="TPX37058.1"/>
    </source>
</evidence>
<dbReference type="CDD" id="cd16982">
    <property type="entry name" value="CID_Pcf11"/>
    <property type="match status" value="1"/>
</dbReference>
<dbReference type="GO" id="GO:0000993">
    <property type="term" value="F:RNA polymerase II complex binding"/>
    <property type="evidence" value="ECO:0007669"/>
    <property type="project" value="InterPro"/>
</dbReference>
<proteinExistence type="predicted"/>
<dbReference type="InterPro" id="IPR047415">
    <property type="entry name" value="Pcf11_CID"/>
</dbReference>
<sequence>MANNIDAREAARQAYQSSLVDLTRNDRNLILSLTEIARENERWASTIVDVIESQIRNAPSAQKLPVLYLLDSIVKNLGGVFVLEFSRNIVKTFAQAYDSVSWEDRARMAKLVESWKVPPPPHSSSIFASIFLSQMEDKIRSSQPYAGQSTFGLGTLPIQQAQQRQTHNMFPIQMQPPAPGLPPMSGSIFGGSQPSMLPQLLPQLPHQTDLTRQLVLNTLVSEAQTVIAQKRSKLIMNPMNPIVPGEIELLQQVLTSVATQHIELTMLQQLLDQVRQMKEAPPLVVVPPPSLPPPPAPVVVPPTFTMPPSLSSLGTPASWTSILNKTSSAGLVPPPPTTTGASTTPDKKIMRMQDLPRILLNNDDINRRIDGAVALLYDAIPTQCKQCGRRFMSTEEGKEQNSAHLDWHFRASRRQREKARKAVSRDWYLPENEWCIEKEADIKDKQVQSSFFNSMEAELTPDKEMSEEGQNVPLENGASACPICNESFEKFFDQEREEWMFKNAIKLEHKARIDYSRMRSIRPFRLVLPIYHFTCYRDHTRPRAKMSTPPRSPGDTTSLGKHREGEDESVERKRLRI</sequence>
<evidence type="ECO:0000256" key="1">
    <source>
        <dbReference type="SAM" id="MobiDB-lite"/>
    </source>
</evidence>
<keyword evidence="5" id="KW-1185">Reference proteome</keyword>
<dbReference type="GO" id="GO:0035091">
    <property type="term" value="F:phosphatidylinositol binding"/>
    <property type="evidence" value="ECO:0007669"/>
    <property type="project" value="InterPro"/>
</dbReference>
<dbReference type="InterPro" id="IPR008942">
    <property type="entry name" value="ENTH_VHS"/>
</dbReference>
<feature type="region of interest" description="Disordered" evidence="1">
    <location>
        <begin position="326"/>
        <end position="345"/>
    </location>
</feature>
<dbReference type="AlphaFoldDB" id="A0A507CCI8"/>
<name>A0A507CCI8_9FUNG</name>
<dbReference type="STRING" id="1806994.A0A507CCI8"/>
<reference evidence="4 5" key="1">
    <citation type="journal article" date="2019" name="Sci. Rep.">
        <title>Comparative genomics of chytrid fungi reveal insights into the obligate biotrophic and pathogenic lifestyle of Synchytrium endobioticum.</title>
        <authorList>
            <person name="van de Vossenberg B.T.L.H."/>
            <person name="Warris S."/>
            <person name="Nguyen H.D.T."/>
            <person name="van Gent-Pelzer M.P.E."/>
            <person name="Joly D.L."/>
            <person name="van de Geest H.C."/>
            <person name="Bonants P.J.M."/>
            <person name="Smith D.S."/>
            <person name="Levesque C.A."/>
            <person name="van der Lee T.A.J."/>
        </authorList>
    </citation>
    <scope>NUCLEOTIDE SEQUENCE [LARGE SCALE GENOMIC DNA]</scope>
    <source>
        <strain evidence="4 5">JEL517</strain>
    </source>
</reference>
<accession>A0A507CCI8</accession>
<dbReference type="PROSITE" id="PS50179">
    <property type="entry name" value="VHS"/>
    <property type="match status" value="1"/>
</dbReference>
<dbReference type="InterPro" id="IPR057242">
    <property type="entry name" value="PCFS4-like"/>
</dbReference>
<dbReference type="RefSeq" id="XP_031027128.1">
    <property type="nucleotide sequence ID" value="XM_031166790.1"/>
</dbReference>
<comment type="caution">
    <text evidence="4">The sequence shown here is derived from an EMBL/GenBank/DDBJ whole genome shotgun (WGS) entry which is preliminary data.</text>
</comment>
<dbReference type="InterPro" id="IPR002014">
    <property type="entry name" value="VHS_dom"/>
</dbReference>
<dbReference type="GO" id="GO:0003729">
    <property type="term" value="F:mRNA binding"/>
    <property type="evidence" value="ECO:0007669"/>
    <property type="project" value="InterPro"/>
</dbReference>
<dbReference type="EMBL" id="QEAO01000003">
    <property type="protein sequence ID" value="TPX37058.1"/>
    <property type="molecule type" value="Genomic_DNA"/>
</dbReference>
<protein>
    <recommendedName>
        <fullName evidence="6">CID domain-containing protein</fullName>
    </recommendedName>
</protein>
<dbReference type="PROSITE" id="PS51391">
    <property type="entry name" value="CID"/>
    <property type="match status" value="1"/>
</dbReference>
<dbReference type="GO" id="GO:0043130">
    <property type="term" value="F:ubiquitin binding"/>
    <property type="evidence" value="ECO:0007669"/>
    <property type="project" value="InterPro"/>
</dbReference>
<dbReference type="GeneID" id="42002087"/>